<sequence>MNTIALVLIAAFGFGEPGTSVLPLLRVGQGPRASAMGEAGIGLADNATAIYWNPAGLGQLPNYHLALSHHQWFSDIKDELFYASIPAGPGAFGLSLVYSGESGIERWDENNQPIDTFRTWNSIAALGYGAQIAKDWHLGGAFKGFYQNLYTMNGYGGAVDLGLLARPFPFLSLGLAGRNLGRIRYGSDWETLPTEIGLGTNFHKTRFNASIDIVYPFDNSMNIRTGLEYAPVREFALRLGYRTGPADLATLGYLSGLTAGLGFRLGNFGADYCFTPYGKLGITHRIGIKLKIRHKGSGLLKLRVIDKKTTKPLWANLAFSGIRNLTTGTNRRGELELKRLLPGQLTIRTTSKGYQERTDTMEILGDRKQYATIALVRLTYGSIWGTIYDAETKRPVGGAITYQGPVYGEQTVVSDPGSFALKKLPPGNYFVKATGPTEDYIPQSCTLMVEQNLVTEHEFYLVKRRQTIVLQGINFETGKTDILSCFKTVLDRAGKILKQNPTIVVELAGHTDPREISTSEFPSNWELSQARAQAVRKYLIENFGIAPNRLVAHGYADTQPIATNDTEEGMTKNRRTEFRIIEQ</sequence>
<proteinExistence type="predicted"/>
<dbReference type="NCBIfam" id="NF033709">
    <property type="entry name" value="PorV_fam"/>
    <property type="match status" value="1"/>
</dbReference>
<dbReference type="Gene3D" id="3.30.1330.60">
    <property type="entry name" value="OmpA-like domain"/>
    <property type="match status" value="1"/>
</dbReference>
<dbReference type="InterPro" id="IPR036737">
    <property type="entry name" value="OmpA-like_sf"/>
</dbReference>
<dbReference type="Gene3D" id="2.60.40.1120">
    <property type="entry name" value="Carboxypeptidase-like, regulatory domain"/>
    <property type="match status" value="1"/>
</dbReference>
<dbReference type="PROSITE" id="PS51123">
    <property type="entry name" value="OMPA_2"/>
    <property type="match status" value="1"/>
</dbReference>
<keyword evidence="1" id="KW-0472">Membrane</keyword>
<evidence type="ECO:0000313" key="3">
    <source>
        <dbReference type="EMBL" id="OYD14894.1"/>
    </source>
</evidence>
<dbReference type="Pfam" id="PF00691">
    <property type="entry name" value="OmpA"/>
    <property type="match status" value="1"/>
</dbReference>
<dbReference type="AlphaFoldDB" id="A0A235BRQ4"/>
<dbReference type="GO" id="GO:0016020">
    <property type="term" value="C:membrane"/>
    <property type="evidence" value="ECO:0007669"/>
    <property type="project" value="UniProtKB-UniRule"/>
</dbReference>
<protein>
    <recommendedName>
        <fullName evidence="2">OmpA-like domain-containing protein</fullName>
    </recommendedName>
</protein>
<dbReference type="CDD" id="cd07185">
    <property type="entry name" value="OmpA_C-like"/>
    <property type="match status" value="1"/>
</dbReference>
<evidence type="ECO:0000313" key="4">
    <source>
        <dbReference type="Proteomes" id="UP000215559"/>
    </source>
</evidence>
<dbReference type="SUPFAM" id="SSF103088">
    <property type="entry name" value="OmpA-like"/>
    <property type="match status" value="1"/>
</dbReference>
<dbReference type="EMBL" id="NOZP01000133">
    <property type="protein sequence ID" value="OYD14894.1"/>
    <property type="molecule type" value="Genomic_DNA"/>
</dbReference>
<feature type="domain" description="OmpA-like" evidence="2">
    <location>
        <begin position="462"/>
        <end position="583"/>
    </location>
</feature>
<dbReference type="SUPFAM" id="SSF56935">
    <property type="entry name" value="Porins"/>
    <property type="match status" value="1"/>
</dbReference>
<dbReference type="InterPro" id="IPR006665">
    <property type="entry name" value="OmpA-like"/>
</dbReference>
<comment type="caution">
    <text evidence="3">The sequence shown here is derived from an EMBL/GenBank/DDBJ whole genome shotgun (WGS) entry which is preliminary data.</text>
</comment>
<evidence type="ECO:0000256" key="1">
    <source>
        <dbReference type="PROSITE-ProRule" id="PRU00473"/>
    </source>
</evidence>
<dbReference type="Proteomes" id="UP000215559">
    <property type="component" value="Unassembled WGS sequence"/>
</dbReference>
<dbReference type="SUPFAM" id="SSF49452">
    <property type="entry name" value="Starch-binding domain-like"/>
    <property type="match status" value="1"/>
</dbReference>
<dbReference type="PANTHER" id="PTHR30329">
    <property type="entry name" value="STATOR ELEMENT OF FLAGELLAR MOTOR COMPLEX"/>
    <property type="match status" value="1"/>
</dbReference>
<dbReference type="PANTHER" id="PTHR30329:SF21">
    <property type="entry name" value="LIPOPROTEIN YIAD-RELATED"/>
    <property type="match status" value="1"/>
</dbReference>
<name>A0A235BRQ4_UNCW3</name>
<dbReference type="GO" id="GO:0030246">
    <property type="term" value="F:carbohydrate binding"/>
    <property type="evidence" value="ECO:0007669"/>
    <property type="project" value="InterPro"/>
</dbReference>
<dbReference type="InterPro" id="IPR050330">
    <property type="entry name" value="Bact_OuterMem_StrucFunc"/>
</dbReference>
<accession>A0A235BRQ4</accession>
<reference evidence="3 4" key="1">
    <citation type="submission" date="2017-07" db="EMBL/GenBank/DDBJ databases">
        <title>Recovery of genomes from metagenomes via a dereplication, aggregation, and scoring strategy.</title>
        <authorList>
            <person name="Sieber C.M."/>
            <person name="Probst A.J."/>
            <person name="Sharrar A."/>
            <person name="Thomas B.C."/>
            <person name="Hess M."/>
            <person name="Tringe S.G."/>
            <person name="Banfield J.F."/>
        </authorList>
    </citation>
    <scope>NUCLEOTIDE SEQUENCE [LARGE SCALE GENOMIC DNA]</scope>
    <source>
        <strain evidence="3">JGI_Cruoil_03_51_56</strain>
    </source>
</reference>
<dbReference type="InterPro" id="IPR013784">
    <property type="entry name" value="Carb-bd-like_fold"/>
</dbReference>
<evidence type="ECO:0000259" key="2">
    <source>
        <dbReference type="PROSITE" id="PS51123"/>
    </source>
</evidence>
<dbReference type="Gene3D" id="2.40.160.60">
    <property type="entry name" value="Outer membrane protein transport protein (OMPP1/FadL/TodX)"/>
    <property type="match status" value="1"/>
</dbReference>
<gene>
    <name evidence="3" type="ORF">CH330_07215</name>
</gene>
<organism evidence="3 4">
    <name type="scientific">candidate division WOR-3 bacterium JGI_Cruoil_03_51_56</name>
    <dbReference type="NCBI Taxonomy" id="1973747"/>
    <lineage>
        <taxon>Bacteria</taxon>
        <taxon>Bacteria division WOR-3</taxon>
    </lineage>
</organism>